<evidence type="ECO:0000313" key="4">
    <source>
        <dbReference type="Proteomes" id="UP000051298"/>
    </source>
</evidence>
<sequence length="362" mass="39071">MSDDDSSEKSHEATEQKLLEARKKGDFVKSTDLHTAASYAGLLLSLGIAAPAALSYFGQFSSGLLENADAYSETLLSSGGAHLHGEILLAAGLAAAAFFIFPAFGTLISLVAQQAIVFAPAKLEPKLSKVSLLSNAKQKFGPSGLFEFLKSAVKLIIISGVLVWFFARNLDPMIGAMNAEPGQLVALMGALLREFLIIVFVIAGLIGAIDYFWQRFDHLKKQMMSQKELKEEAKKSEGDPHVKGQRRQRAQEIALNQMLADVPDAAVVVVNPTHYAVALKWSPTDPTPPMCVAKGVDEIAAQIRKVAAEHGVPIHRDPPTARALHATVEIGAPINREHFAAVAIAVRFADEMRKKAKGSRRT</sequence>
<protein>
    <submittedName>
        <fullName evidence="3">Flagellar biosynthetic protein FlhB</fullName>
    </submittedName>
</protein>
<feature type="transmembrane region" description="Helical" evidence="2">
    <location>
        <begin position="36"/>
        <end position="57"/>
    </location>
</feature>
<keyword evidence="3" id="KW-0282">Flagellum</keyword>
<dbReference type="InterPro" id="IPR029025">
    <property type="entry name" value="T3SS_substrate_exporter_C"/>
</dbReference>
<dbReference type="SUPFAM" id="SSF160544">
    <property type="entry name" value="EscU C-terminal domain-like"/>
    <property type="match status" value="1"/>
</dbReference>
<keyword evidence="2" id="KW-1133">Transmembrane helix</keyword>
<evidence type="ECO:0000256" key="2">
    <source>
        <dbReference type="SAM" id="Phobius"/>
    </source>
</evidence>
<dbReference type="GO" id="GO:0005886">
    <property type="term" value="C:plasma membrane"/>
    <property type="evidence" value="ECO:0007669"/>
    <property type="project" value="TreeGrafter"/>
</dbReference>
<keyword evidence="2" id="KW-0472">Membrane</keyword>
<evidence type="ECO:0000313" key="3">
    <source>
        <dbReference type="EMBL" id="CUH58947.1"/>
    </source>
</evidence>
<gene>
    <name evidence="3" type="primary">flhB_1</name>
    <name evidence="3" type="ORF">THS5294_00227</name>
</gene>
<dbReference type="EMBL" id="CYRX01000007">
    <property type="protein sequence ID" value="CUH58947.1"/>
    <property type="molecule type" value="Genomic_DNA"/>
</dbReference>
<keyword evidence="3" id="KW-0966">Cell projection</keyword>
<dbReference type="InterPro" id="IPR006135">
    <property type="entry name" value="T3SS_substrate_exporter"/>
</dbReference>
<evidence type="ECO:0000256" key="1">
    <source>
        <dbReference type="ARBA" id="ARBA00010690"/>
    </source>
</evidence>
<dbReference type="PANTHER" id="PTHR30531">
    <property type="entry name" value="FLAGELLAR BIOSYNTHETIC PROTEIN FLHB"/>
    <property type="match status" value="1"/>
</dbReference>
<accession>A0A0P1EVF2</accession>
<dbReference type="PANTHER" id="PTHR30531:SF12">
    <property type="entry name" value="FLAGELLAR BIOSYNTHETIC PROTEIN FLHB"/>
    <property type="match status" value="1"/>
</dbReference>
<keyword evidence="3" id="KW-0969">Cilium</keyword>
<organism evidence="3 4">
    <name type="scientific">Thalassobacter stenotrophicus</name>
    <dbReference type="NCBI Taxonomy" id="266809"/>
    <lineage>
        <taxon>Bacteria</taxon>
        <taxon>Pseudomonadati</taxon>
        <taxon>Pseudomonadota</taxon>
        <taxon>Alphaproteobacteria</taxon>
        <taxon>Rhodobacterales</taxon>
        <taxon>Roseobacteraceae</taxon>
        <taxon>Thalassobacter</taxon>
    </lineage>
</organism>
<dbReference type="Pfam" id="PF01312">
    <property type="entry name" value="Bac_export_2"/>
    <property type="match status" value="1"/>
</dbReference>
<dbReference type="GO" id="GO:0009306">
    <property type="term" value="P:protein secretion"/>
    <property type="evidence" value="ECO:0007669"/>
    <property type="project" value="InterPro"/>
</dbReference>
<feature type="transmembrane region" description="Helical" evidence="2">
    <location>
        <begin position="187"/>
        <end position="213"/>
    </location>
</feature>
<feature type="transmembrane region" description="Helical" evidence="2">
    <location>
        <begin position="148"/>
        <end position="167"/>
    </location>
</feature>
<keyword evidence="2" id="KW-0812">Transmembrane</keyword>
<feature type="transmembrane region" description="Helical" evidence="2">
    <location>
        <begin position="87"/>
        <end position="112"/>
    </location>
</feature>
<dbReference type="AlphaFoldDB" id="A0A0P1EVF2"/>
<dbReference type="STRING" id="266809.PM03_07615"/>
<reference evidence="3 4" key="1">
    <citation type="submission" date="2015-09" db="EMBL/GenBank/DDBJ databases">
        <authorList>
            <consortium name="Swine Surveillance"/>
        </authorList>
    </citation>
    <scope>NUCLEOTIDE SEQUENCE [LARGE SCALE GENOMIC DNA]</scope>
    <source>
        <strain evidence="3 4">CECT 5294</strain>
    </source>
</reference>
<proteinExistence type="inferred from homology"/>
<dbReference type="RefSeq" id="WP_058122275.1">
    <property type="nucleotide sequence ID" value="NZ_CYRX01000007.1"/>
</dbReference>
<dbReference type="Gene3D" id="6.10.250.2080">
    <property type="match status" value="1"/>
</dbReference>
<comment type="similarity">
    <text evidence="1">Belongs to the type III secretion exporter family.</text>
</comment>
<dbReference type="Gene3D" id="3.40.1690.10">
    <property type="entry name" value="secretion proteins EscU"/>
    <property type="match status" value="1"/>
</dbReference>
<dbReference type="eggNOG" id="COG1377">
    <property type="taxonomic scope" value="Bacteria"/>
</dbReference>
<dbReference type="Proteomes" id="UP000051298">
    <property type="component" value="Unassembled WGS sequence"/>
</dbReference>
<name>A0A0P1EVF2_9RHOB</name>
<dbReference type="PRINTS" id="PR00950">
    <property type="entry name" value="TYPE3IMSPROT"/>
</dbReference>